<evidence type="ECO:0000259" key="2">
    <source>
        <dbReference type="Pfam" id="PF03724"/>
    </source>
</evidence>
<reference evidence="3 4" key="1">
    <citation type="submission" date="2020-08" db="EMBL/GenBank/DDBJ databases">
        <title>Bridging the membrane lipid divide: bacteria of the FCB group superphylum have the potential to synthesize archaeal ether lipids.</title>
        <authorList>
            <person name="Villanueva L."/>
            <person name="Von Meijenfeldt F.A.B."/>
            <person name="Westbye A.B."/>
            <person name="Yadav S."/>
            <person name="Hopmans E.C."/>
            <person name="Dutilh B.E."/>
            <person name="Sinninghe Damste J.S."/>
        </authorList>
    </citation>
    <scope>NUCLEOTIDE SEQUENCE [LARGE SCALE GENOMIC DNA]</scope>
    <source>
        <strain evidence="3">NIOZ-UU36</strain>
    </source>
</reference>
<evidence type="ECO:0000313" key="4">
    <source>
        <dbReference type="Proteomes" id="UP000614469"/>
    </source>
</evidence>
<keyword evidence="1" id="KW-0732">Signal</keyword>
<feature type="signal peptide" evidence="1">
    <location>
        <begin position="1"/>
        <end position="19"/>
    </location>
</feature>
<protein>
    <submittedName>
        <fullName evidence="3">META domain-containing protein</fullName>
    </submittedName>
</protein>
<organism evidence="3 4">
    <name type="scientific">Candidatus Desulfolinea nitratireducens</name>
    <dbReference type="NCBI Taxonomy" id="2841698"/>
    <lineage>
        <taxon>Bacteria</taxon>
        <taxon>Bacillati</taxon>
        <taxon>Chloroflexota</taxon>
        <taxon>Anaerolineae</taxon>
        <taxon>Anaerolineales</taxon>
        <taxon>Anaerolineales incertae sedis</taxon>
        <taxon>Candidatus Desulfolinea</taxon>
    </lineage>
</organism>
<sequence>MKKNVAFLILIATLLTACAGTITLNGTTWELVSYGPVDNPTMALPDVDATISFDDDDNLKGNVGCNGFFGEYEVSGNTISTGPLASTMMACETPQMDQEYAVLMLLNGTLDFESDGATLTIFSEDGTSALNLIRTEN</sequence>
<dbReference type="PANTHER" id="PTHR35535">
    <property type="entry name" value="HEAT SHOCK PROTEIN HSLJ"/>
    <property type="match status" value="1"/>
</dbReference>
<name>A0A8J6NHA0_9CHLR</name>
<evidence type="ECO:0000256" key="1">
    <source>
        <dbReference type="SAM" id="SignalP"/>
    </source>
</evidence>
<dbReference type="InterPro" id="IPR005184">
    <property type="entry name" value="DUF306_Meta_HslJ"/>
</dbReference>
<dbReference type="AlphaFoldDB" id="A0A8J6NHA0"/>
<dbReference type="PROSITE" id="PS51257">
    <property type="entry name" value="PROKAR_LIPOPROTEIN"/>
    <property type="match status" value="1"/>
</dbReference>
<accession>A0A8J6NHA0</accession>
<dbReference type="InterPro" id="IPR038670">
    <property type="entry name" value="HslJ-like_sf"/>
</dbReference>
<comment type="caution">
    <text evidence="3">The sequence shown here is derived from an EMBL/GenBank/DDBJ whole genome shotgun (WGS) entry which is preliminary data.</text>
</comment>
<evidence type="ECO:0000313" key="3">
    <source>
        <dbReference type="EMBL" id="MBC8335046.1"/>
    </source>
</evidence>
<feature type="domain" description="DUF306" evidence="2">
    <location>
        <begin position="23"/>
        <end position="130"/>
    </location>
</feature>
<dbReference type="EMBL" id="JACNJN010000087">
    <property type="protein sequence ID" value="MBC8335046.1"/>
    <property type="molecule type" value="Genomic_DNA"/>
</dbReference>
<proteinExistence type="predicted"/>
<dbReference type="InterPro" id="IPR053147">
    <property type="entry name" value="Hsp_HslJ-like"/>
</dbReference>
<dbReference type="Proteomes" id="UP000614469">
    <property type="component" value="Unassembled WGS sequence"/>
</dbReference>
<feature type="chain" id="PRO_5035218135" evidence="1">
    <location>
        <begin position="20"/>
        <end position="137"/>
    </location>
</feature>
<dbReference type="PANTHER" id="PTHR35535:SF1">
    <property type="entry name" value="HEAT SHOCK PROTEIN HSLJ"/>
    <property type="match status" value="1"/>
</dbReference>
<gene>
    <name evidence="3" type="ORF">H8E29_07270</name>
</gene>
<dbReference type="Pfam" id="PF03724">
    <property type="entry name" value="META"/>
    <property type="match status" value="1"/>
</dbReference>
<dbReference type="Gene3D" id="2.40.128.270">
    <property type="match status" value="1"/>
</dbReference>